<protein>
    <recommendedName>
        <fullName evidence="3">DUF3857 domain-containing protein</fullName>
    </recommendedName>
</protein>
<comment type="caution">
    <text evidence="1">The sequence shown here is derived from an EMBL/GenBank/DDBJ whole genome shotgun (WGS) entry which is preliminary data.</text>
</comment>
<name>A0ABR7Y722_9SPHI</name>
<dbReference type="EMBL" id="JACNYK010000005">
    <property type="protein sequence ID" value="MBD1427098.1"/>
    <property type="molecule type" value="Genomic_DNA"/>
</dbReference>
<dbReference type="SUPFAM" id="SSF54001">
    <property type="entry name" value="Cysteine proteinases"/>
    <property type="match status" value="1"/>
</dbReference>
<gene>
    <name evidence="1" type="ORF">H8B17_16075</name>
</gene>
<evidence type="ECO:0000313" key="2">
    <source>
        <dbReference type="Proteomes" id="UP000606494"/>
    </source>
</evidence>
<dbReference type="Gene3D" id="3.10.620.30">
    <property type="match status" value="1"/>
</dbReference>
<reference evidence="1 2" key="1">
    <citation type="submission" date="2020-08" db="EMBL/GenBank/DDBJ databases">
        <title>Sphingobacterium sp. DN00404 isolated from aquaculture water.</title>
        <authorList>
            <person name="Zhang M."/>
        </authorList>
    </citation>
    <scope>NUCLEOTIDE SEQUENCE [LARGE SCALE GENOMIC DNA]</scope>
    <source>
        <strain evidence="1 2">KCTC 32294</strain>
    </source>
</reference>
<proteinExistence type="predicted"/>
<organism evidence="1 2">
    <name type="scientific">Sphingobacterium arenae</name>
    <dbReference type="NCBI Taxonomy" id="1280598"/>
    <lineage>
        <taxon>Bacteria</taxon>
        <taxon>Pseudomonadati</taxon>
        <taxon>Bacteroidota</taxon>
        <taxon>Sphingobacteriia</taxon>
        <taxon>Sphingobacteriales</taxon>
        <taxon>Sphingobacteriaceae</taxon>
        <taxon>Sphingobacterium</taxon>
    </lineage>
</organism>
<evidence type="ECO:0008006" key="3">
    <source>
        <dbReference type="Google" id="ProtNLM"/>
    </source>
</evidence>
<sequence length="672" mass="78133">MEQELEEKYKIGAPEAWATPLSEEELLSNMVESNFSQQQYDEGKDYCYFLRKIQYTDDTQNAEYNCMAYSAQQPGTLEFASVNEFVLYPSEHMVFHRIAVLRDGVLIDKLPDTTFKVLDNEGESLDGVINSSKKININIKDVRLYDIILVEDTRVLTFSGKDFLRKELIKYVWSSPDVYWAYGSYTFDFINKRSKSVAYKKQFFRDERANLLPIEEGVIAPGETFSLRYADYLNPVDVNRELFPFIDFSTQYTYEELLGLVIPYYEAALTAKPLPEYAPDLIAKLDALGDDIEAKIQLAIEFVQNHVRYIYNEEEMHGHKPQDPWVTYEFKQGDCKAKTVLLKCVLDYLGVDSSVALVNYNADYYLKYYLPSLFNFNHVIVKVHHNGNDYFVDATYRDENGTLENRTFISFLNYMEIKPNGTLQQREPYKSPDFSIFDEITLDVKDEIGIITIKTTYRYGRANGMRRYVKTTNKKAVIDNTNNFVFSCMDFVESENGNDKRELFKDASLTVLSDDKVNNIFVTLYTATINKPYYVGNNGRKYLKFYDGNILKNHLKDYVLKDVSFWHSYDRERYSITIRSDKPIDTEDHYTNRQMDVHYVLFKYSLKKKIDMYGARAEIEYSPLSNVEVPIEDIADLRDKYAAIGKESAFGLGVAMAKPGFFDSVRALFRSK</sequence>
<dbReference type="InterPro" id="IPR038765">
    <property type="entry name" value="Papain-like_cys_pep_sf"/>
</dbReference>
<accession>A0ABR7Y722</accession>
<evidence type="ECO:0000313" key="1">
    <source>
        <dbReference type="EMBL" id="MBD1427098.1"/>
    </source>
</evidence>
<dbReference type="RefSeq" id="WP_190310254.1">
    <property type="nucleotide sequence ID" value="NZ_JACNYK010000005.1"/>
</dbReference>
<keyword evidence="2" id="KW-1185">Reference proteome</keyword>
<dbReference type="Proteomes" id="UP000606494">
    <property type="component" value="Unassembled WGS sequence"/>
</dbReference>